<dbReference type="Pfam" id="PF22352">
    <property type="entry name" value="K319L-like_PKD"/>
    <property type="match status" value="1"/>
</dbReference>
<dbReference type="EMBL" id="FPHF01000107">
    <property type="protein sequence ID" value="SFV68665.1"/>
    <property type="molecule type" value="Genomic_DNA"/>
</dbReference>
<dbReference type="InterPro" id="IPR013783">
    <property type="entry name" value="Ig-like_fold"/>
</dbReference>
<dbReference type="AlphaFoldDB" id="A0A1W1CSF5"/>
<gene>
    <name evidence="1" type="ORF">MNB_SM-4-1694</name>
</gene>
<reference evidence="1" key="1">
    <citation type="submission" date="2016-10" db="EMBL/GenBank/DDBJ databases">
        <authorList>
            <person name="de Groot N.N."/>
        </authorList>
    </citation>
    <scope>NUCLEOTIDE SEQUENCE</scope>
</reference>
<organism evidence="1">
    <name type="scientific">hydrothermal vent metagenome</name>
    <dbReference type="NCBI Taxonomy" id="652676"/>
    <lineage>
        <taxon>unclassified sequences</taxon>
        <taxon>metagenomes</taxon>
        <taxon>ecological metagenomes</taxon>
    </lineage>
</organism>
<evidence type="ECO:0000313" key="1">
    <source>
        <dbReference type="EMBL" id="SFV68665.1"/>
    </source>
</evidence>
<proteinExistence type="predicted"/>
<name>A0A1W1CSF5_9ZZZZ</name>
<protein>
    <submittedName>
        <fullName evidence="1">Uncharacterized protein</fullName>
    </submittedName>
</protein>
<dbReference type="Gene3D" id="2.60.40.10">
    <property type="entry name" value="Immunoglobulins"/>
    <property type="match status" value="1"/>
</dbReference>
<dbReference type="SUPFAM" id="SSF49299">
    <property type="entry name" value="PKD domain"/>
    <property type="match status" value="1"/>
</dbReference>
<dbReference type="InterPro" id="IPR035986">
    <property type="entry name" value="PKD_dom_sf"/>
</dbReference>
<sequence length="290" mass="31778">MNTTIALSGKLSIDSDIDTLTYDWKLISSPTNQNSSVPSFENNISTIVNPSIRLDQSGEYIFSLTVNDGTVDSVSDTVTIYVGILQHKGYVYGTVKSPFTDRIWLDRNIGASRVCTAYNDTQCYGDNFQWGRNADGHEKLSSATTTTLASDVNIVGASFIKNISSPRDWTTTDSSGSIRGSNWSKTDGSSVCPVGYRVPTINELKEETIDSSDYTDGRTEAFNNFLKFPSAGDRKGSTGINGSRGTYSYIWSSTFTESSSKSYAIFFLTDTSHATNIYRANGNSIRCIKH</sequence>
<accession>A0A1W1CSF5</accession>